<keyword evidence="1" id="KW-0812">Transmembrane</keyword>
<gene>
    <name evidence="2" type="ORF">BDD43_1787</name>
</gene>
<accession>A0A495IY78</accession>
<sequence length="38" mass="4617">MPNIYSVLFTKAFLINLVALLHCFNLLFYFWVVNYLFK</sequence>
<reference evidence="2 3" key="1">
    <citation type="submission" date="2018-10" db="EMBL/GenBank/DDBJ databases">
        <title>Genomic Encyclopedia of Archaeal and Bacterial Type Strains, Phase II (KMG-II): from individual species to whole genera.</title>
        <authorList>
            <person name="Goeker M."/>
        </authorList>
    </citation>
    <scope>NUCLEOTIDE SEQUENCE [LARGE SCALE GENOMIC DNA]</scope>
    <source>
        <strain evidence="2 3">DSM 18602</strain>
    </source>
</reference>
<keyword evidence="3" id="KW-1185">Reference proteome</keyword>
<dbReference type="Proteomes" id="UP000268007">
    <property type="component" value="Unassembled WGS sequence"/>
</dbReference>
<organism evidence="2 3">
    <name type="scientific">Mucilaginibacter gracilis</name>
    <dbReference type="NCBI Taxonomy" id="423350"/>
    <lineage>
        <taxon>Bacteria</taxon>
        <taxon>Pseudomonadati</taxon>
        <taxon>Bacteroidota</taxon>
        <taxon>Sphingobacteriia</taxon>
        <taxon>Sphingobacteriales</taxon>
        <taxon>Sphingobacteriaceae</taxon>
        <taxon>Mucilaginibacter</taxon>
    </lineage>
</organism>
<feature type="transmembrane region" description="Helical" evidence="1">
    <location>
        <begin position="12"/>
        <end position="37"/>
    </location>
</feature>
<evidence type="ECO:0000313" key="3">
    <source>
        <dbReference type="Proteomes" id="UP000268007"/>
    </source>
</evidence>
<evidence type="ECO:0000313" key="2">
    <source>
        <dbReference type="EMBL" id="RKR81637.1"/>
    </source>
</evidence>
<proteinExistence type="predicted"/>
<dbReference type="AlphaFoldDB" id="A0A495IY78"/>
<keyword evidence="1" id="KW-0472">Membrane</keyword>
<keyword evidence="1" id="KW-1133">Transmembrane helix</keyword>
<evidence type="ECO:0000256" key="1">
    <source>
        <dbReference type="SAM" id="Phobius"/>
    </source>
</evidence>
<name>A0A495IY78_9SPHI</name>
<protein>
    <submittedName>
        <fullName evidence="2">Uncharacterized protein</fullName>
    </submittedName>
</protein>
<dbReference type="EMBL" id="RBKU01000001">
    <property type="protein sequence ID" value="RKR81637.1"/>
    <property type="molecule type" value="Genomic_DNA"/>
</dbReference>
<comment type="caution">
    <text evidence="2">The sequence shown here is derived from an EMBL/GenBank/DDBJ whole genome shotgun (WGS) entry which is preliminary data.</text>
</comment>